<dbReference type="EMBL" id="MU250531">
    <property type="protein sequence ID" value="KAG7447751.1"/>
    <property type="molecule type" value="Genomic_DNA"/>
</dbReference>
<dbReference type="AlphaFoldDB" id="A0A9P7VUK1"/>
<evidence type="ECO:0000313" key="2">
    <source>
        <dbReference type="EMBL" id="KAG7447751.1"/>
    </source>
</evidence>
<protein>
    <recommendedName>
        <fullName evidence="4">Secreted protein</fullName>
    </recommendedName>
</protein>
<gene>
    <name evidence="2" type="ORF">BT62DRAFT_930783</name>
</gene>
<dbReference type="GeneID" id="66108300"/>
<evidence type="ECO:0000313" key="3">
    <source>
        <dbReference type="Proteomes" id="UP000812287"/>
    </source>
</evidence>
<keyword evidence="1" id="KW-0732">Signal</keyword>
<dbReference type="RefSeq" id="XP_043041251.1">
    <property type="nucleotide sequence ID" value="XM_043186003.1"/>
</dbReference>
<comment type="caution">
    <text evidence="2">The sequence shown here is derived from an EMBL/GenBank/DDBJ whole genome shotgun (WGS) entry which is preliminary data.</text>
</comment>
<feature type="signal peptide" evidence="1">
    <location>
        <begin position="1"/>
        <end position="18"/>
    </location>
</feature>
<reference evidence="2" key="1">
    <citation type="submission" date="2020-11" db="EMBL/GenBank/DDBJ databases">
        <title>Adaptations for nitrogen fixation in a non-lichenized fungal sporocarp promotes dispersal by wood-feeding termites.</title>
        <authorList>
            <consortium name="DOE Joint Genome Institute"/>
            <person name="Koch R.A."/>
            <person name="Yoon G."/>
            <person name="Arayal U."/>
            <person name="Lail K."/>
            <person name="Amirebrahimi M."/>
            <person name="Labutti K."/>
            <person name="Lipzen A."/>
            <person name="Riley R."/>
            <person name="Barry K."/>
            <person name="Henrissat B."/>
            <person name="Grigoriev I.V."/>
            <person name="Herr J.R."/>
            <person name="Aime M.C."/>
        </authorList>
    </citation>
    <scope>NUCLEOTIDE SEQUENCE</scope>
    <source>
        <strain evidence="2">MCA 3950</strain>
    </source>
</reference>
<keyword evidence="3" id="KW-1185">Reference proteome</keyword>
<evidence type="ECO:0000256" key="1">
    <source>
        <dbReference type="SAM" id="SignalP"/>
    </source>
</evidence>
<dbReference type="Proteomes" id="UP000812287">
    <property type="component" value="Unassembled WGS sequence"/>
</dbReference>
<sequence>MVRMNTALCLQFCPGCMGCTASVEAKAEDVCHIGNNGRKSTALPLCILVFIGGEASEGGGLGR</sequence>
<organism evidence="2 3">
    <name type="scientific">Guyanagaster necrorhizus</name>
    <dbReference type="NCBI Taxonomy" id="856835"/>
    <lineage>
        <taxon>Eukaryota</taxon>
        <taxon>Fungi</taxon>
        <taxon>Dikarya</taxon>
        <taxon>Basidiomycota</taxon>
        <taxon>Agaricomycotina</taxon>
        <taxon>Agaricomycetes</taxon>
        <taxon>Agaricomycetidae</taxon>
        <taxon>Agaricales</taxon>
        <taxon>Marasmiineae</taxon>
        <taxon>Physalacriaceae</taxon>
        <taxon>Guyanagaster</taxon>
    </lineage>
</organism>
<accession>A0A9P7VUK1</accession>
<name>A0A9P7VUK1_9AGAR</name>
<proteinExistence type="predicted"/>
<feature type="chain" id="PRO_5040343548" description="Secreted protein" evidence="1">
    <location>
        <begin position="19"/>
        <end position="63"/>
    </location>
</feature>
<evidence type="ECO:0008006" key="4">
    <source>
        <dbReference type="Google" id="ProtNLM"/>
    </source>
</evidence>